<dbReference type="OrthoDB" id="1550274at2"/>
<evidence type="ECO:0000256" key="1">
    <source>
        <dbReference type="ARBA" id="ARBA00023239"/>
    </source>
</evidence>
<evidence type="ECO:0000313" key="4">
    <source>
        <dbReference type="Proteomes" id="UP000185770"/>
    </source>
</evidence>
<gene>
    <name evidence="3" type="ORF">BHU62_14960</name>
</gene>
<sequence>MKLQARSLNPGCVTAEVFLVEQAFSFIGDFDPQTGALLIPHHPRYGESLAGKALVCPGGKGGTMAPFLIYEAFQQGNAPAAIICNRADPILFESAMAIDIPIFDSFDGDVLALFTQGQLVEINGEDIAIEAC</sequence>
<dbReference type="InterPro" id="IPR002840">
    <property type="entry name" value="PMDh-S-like_dom"/>
</dbReference>
<dbReference type="CDD" id="cd01356">
    <property type="entry name" value="AcnX_swivel"/>
    <property type="match status" value="1"/>
</dbReference>
<name>A0A1Q4NYH8_SERMA</name>
<keyword evidence="1" id="KW-0456">Lyase</keyword>
<reference evidence="3 4" key="1">
    <citation type="submission" date="2016-09" db="EMBL/GenBank/DDBJ databases">
        <title>Serratia marcescens MSU-97 and epiphytic antimycotic-producing bacteria.</title>
        <authorList>
            <person name="Matilla M.A."/>
        </authorList>
    </citation>
    <scope>NUCLEOTIDE SEQUENCE [LARGE SCALE GENOMIC DNA]</scope>
    <source>
        <strain evidence="3 4">MSU-97</strain>
    </source>
</reference>
<dbReference type="EMBL" id="MJAO01000014">
    <property type="protein sequence ID" value="OKB65952.1"/>
    <property type="molecule type" value="Genomic_DNA"/>
</dbReference>
<dbReference type="Gene3D" id="3.50.30.10">
    <property type="entry name" value="Phosphohistidine domain"/>
    <property type="match status" value="1"/>
</dbReference>
<feature type="domain" description="Phosphomevalonate dehydratase small subunit-like" evidence="2">
    <location>
        <begin position="24"/>
        <end position="103"/>
    </location>
</feature>
<evidence type="ECO:0000259" key="2">
    <source>
        <dbReference type="Pfam" id="PF01989"/>
    </source>
</evidence>
<protein>
    <recommendedName>
        <fullName evidence="2">Phosphomevalonate dehydratase small subunit-like domain-containing protein</fullName>
    </recommendedName>
</protein>
<dbReference type="RefSeq" id="WP_073532764.1">
    <property type="nucleotide sequence ID" value="NZ_MJAO01000014.1"/>
</dbReference>
<comment type="caution">
    <text evidence="3">The sequence shown here is derived from an EMBL/GenBank/DDBJ whole genome shotgun (WGS) entry which is preliminary data.</text>
</comment>
<evidence type="ECO:0000313" key="3">
    <source>
        <dbReference type="EMBL" id="OKB65952.1"/>
    </source>
</evidence>
<proteinExistence type="predicted"/>
<accession>A0A1Q4NYH8</accession>
<dbReference type="AlphaFoldDB" id="A0A1Q4NYH8"/>
<dbReference type="GO" id="GO:0016829">
    <property type="term" value="F:lyase activity"/>
    <property type="evidence" value="ECO:0007669"/>
    <property type="project" value="UniProtKB-KW"/>
</dbReference>
<dbReference type="Pfam" id="PF01989">
    <property type="entry name" value="AcnX_swivel_put"/>
    <property type="match status" value="1"/>
</dbReference>
<dbReference type="SUPFAM" id="SSF52016">
    <property type="entry name" value="LeuD/IlvD-like"/>
    <property type="match status" value="1"/>
</dbReference>
<dbReference type="Proteomes" id="UP000185770">
    <property type="component" value="Unassembled WGS sequence"/>
</dbReference>
<organism evidence="3 4">
    <name type="scientific">Serratia marcescens</name>
    <dbReference type="NCBI Taxonomy" id="615"/>
    <lineage>
        <taxon>Bacteria</taxon>
        <taxon>Pseudomonadati</taxon>
        <taxon>Pseudomonadota</taxon>
        <taxon>Gammaproteobacteria</taxon>
        <taxon>Enterobacterales</taxon>
        <taxon>Yersiniaceae</taxon>
        <taxon>Serratia</taxon>
    </lineage>
</organism>